<comment type="caution">
    <text evidence="1">The sequence shown here is derived from an EMBL/GenBank/DDBJ whole genome shotgun (WGS) entry which is preliminary data.</text>
</comment>
<reference evidence="1 2" key="1">
    <citation type="submission" date="2020-06" db="EMBL/GenBank/DDBJ databases">
        <title>Transcriptomic and genomic resources for Thalictrum thalictroides and T. hernandezii: Facilitating candidate gene discovery in an emerging model plant lineage.</title>
        <authorList>
            <person name="Arias T."/>
            <person name="Riano-Pachon D.M."/>
            <person name="Di Stilio V.S."/>
        </authorList>
    </citation>
    <scope>NUCLEOTIDE SEQUENCE [LARGE SCALE GENOMIC DNA]</scope>
    <source>
        <strain evidence="2">cv. WT478/WT964</strain>
        <tissue evidence="1">Leaves</tissue>
    </source>
</reference>
<dbReference type="AlphaFoldDB" id="A0A7J6XFA9"/>
<proteinExistence type="predicted"/>
<gene>
    <name evidence="1" type="ORF">FRX31_002208</name>
</gene>
<name>A0A7J6XFA9_THATH</name>
<dbReference type="Proteomes" id="UP000554482">
    <property type="component" value="Unassembled WGS sequence"/>
</dbReference>
<protein>
    <submittedName>
        <fullName evidence="1">Uncharacterized protein</fullName>
    </submittedName>
</protein>
<sequence length="62" mass="7382">MTSSLKFFQLLRQNDIRSIANNYASLLHFCCPHSPTSYTLARRSQYPSSHDYFRFQTTWSYP</sequence>
<evidence type="ECO:0000313" key="2">
    <source>
        <dbReference type="Proteomes" id="UP000554482"/>
    </source>
</evidence>
<organism evidence="1 2">
    <name type="scientific">Thalictrum thalictroides</name>
    <name type="common">Rue-anemone</name>
    <name type="synonym">Anemone thalictroides</name>
    <dbReference type="NCBI Taxonomy" id="46969"/>
    <lineage>
        <taxon>Eukaryota</taxon>
        <taxon>Viridiplantae</taxon>
        <taxon>Streptophyta</taxon>
        <taxon>Embryophyta</taxon>
        <taxon>Tracheophyta</taxon>
        <taxon>Spermatophyta</taxon>
        <taxon>Magnoliopsida</taxon>
        <taxon>Ranunculales</taxon>
        <taxon>Ranunculaceae</taxon>
        <taxon>Thalictroideae</taxon>
        <taxon>Thalictrum</taxon>
    </lineage>
</organism>
<keyword evidence="2" id="KW-1185">Reference proteome</keyword>
<evidence type="ECO:0000313" key="1">
    <source>
        <dbReference type="EMBL" id="KAF5208203.1"/>
    </source>
</evidence>
<accession>A0A7J6XFA9</accession>
<dbReference type="EMBL" id="JABWDY010000304">
    <property type="protein sequence ID" value="KAF5208203.1"/>
    <property type="molecule type" value="Genomic_DNA"/>
</dbReference>